<dbReference type="PANTHER" id="PTHR44013">
    <property type="entry name" value="ZINC-TYPE ALCOHOL DEHYDROGENASE-LIKE PROTEIN C16A3.02C"/>
    <property type="match status" value="1"/>
</dbReference>
<evidence type="ECO:0000259" key="1">
    <source>
        <dbReference type="SMART" id="SM00829"/>
    </source>
</evidence>
<proteinExistence type="predicted"/>
<name>A0A143BR37_9BACT</name>
<dbReference type="GO" id="GO:0016491">
    <property type="term" value="F:oxidoreductase activity"/>
    <property type="evidence" value="ECO:0007669"/>
    <property type="project" value="InterPro"/>
</dbReference>
<evidence type="ECO:0000313" key="3">
    <source>
        <dbReference type="Proteomes" id="UP000076404"/>
    </source>
</evidence>
<dbReference type="KEGG" id="gph:GEMMAAP_18920"/>
<sequence>MRLKTIATPTPGDTEVLVRVHAASVNPLDWHFLRGKPYIMRILSGMGAPTEERIGADFAGTVQTVGARVTEFKVGDRVFGSRTGAFGTHVVVPEHGAMTRMPHSASFEQAAAIGVAATTALQAVRDQALVRKGQRVLINGASGGVGTFAVQIAKIYGAHVTGVASTRNVDMVQGIGADRVIDYTKDDFTKGAERYDAIIDMVGNHELRALDAVLAPGGRMIIVGGPNDNAYLGPLTRSAAAILAAPVLKATFITFTANENQADLVMLRDWMQRGTLRSVIDREYAFAELPAAVTYQEAGRSRGKVIVKMP</sequence>
<dbReference type="eggNOG" id="COG0604">
    <property type="taxonomic scope" value="Bacteria"/>
</dbReference>
<keyword evidence="3" id="KW-1185">Reference proteome</keyword>
<dbReference type="CDD" id="cd08267">
    <property type="entry name" value="MDR1"/>
    <property type="match status" value="1"/>
</dbReference>
<dbReference type="Pfam" id="PF13602">
    <property type="entry name" value="ADH_zinc_N_2"/>
    <property type="match status" value="1"/>
</dbReference>
<dbReference type="PROSITE" id="PS01162">
    <property type="entry name" value="QOR_ZETA_CRYSTAL"/>
    <property type="match status" value="1"/>
</dbReference>
<reference evidence="2 3" key="1">
    <citation type="journal article" date="2014" name="Proc. Natl. Acad. Sci. U.S.A.">
        <title>Functional type 2 photosynthetic reaction centers found in the rare bacterial phylum Gemmatimonadetes.</title>
        <authorList>
            <person name="Zeng Y."/>
            <person name="Feng F."/>
            <person name="Medova H."/>
            <person name="Dean J."/>
            <person name="Koblizek M."/>
        </authorList>
    </citation>
    <scope>NUCLEOTIDE SEQUENCE [LARGE SCALE GENOMIC DNA]</scope>
    <source>
        <strain evidence="2 3">AP64</strain>
    </source>
</reference>
<dbReference type="SUPFAM" id="SSF50129">
    <property type="entry name" value="GroES-like"/>
    <property type="match status" value="1"/>
</dbReference>
<dbReference type="EMBL" id="CP011454">
    <property type="protein sequence ID" value="AMW07024.1"/>
    <property type="molecule type" value="Genomic_DNA"/>
</dbReference>
<evidence type="ECO:0000313" key="2">
    <source>
        <dbReference type="EMBL" id="AMW07024.1"/>
    </source>
</evidence>
<dbReference type="Pfam" id="PF08240">
    <property type="entry name" value="ADH_N"/>
    <property type="match status" value="1"/>
</dbReference>
<dbReference type="InterPro" id="IPR002364">
    <property type="entry name" value="Quin_OxRdtase/zeta-crystal_CS"/>
</dbReference>
<dbReference type="InterPro" id="IPR011032">
    <property type="entry name" value="GroES-like_sf"/>
</dbReference>
<protein>
    <recommendedName>
        <fullName evidence="1">Enoyl reductase (ER) domain-containing protein</fullName>
    </recommendedName>
</protein>
<dbReference type="Proteomes" id="UP000076404">
    <property type="component" value="Chromosome"/>
</dbReference>
<dbReference type="AlphaFoldDB" id="A0A143BR37"/>
<reference evidence="2 3" key="2">
    <citation type="journal article" date="2016" name="Environ. Microbiol. Rep.">
        <title>Metagenomic evidence for the presence of phototrophic Gemmatimonadetes bacteria in diverse environments.</title>
        <authorList>
            <person name="Zeng Y."/>
            <person name="Baumbach J."/>
            <person name="Barbosa E.G."/>
            <person name="Azevedo V."/>
            <person name="Zhang C."/>
            <person name="Koblizek M."/>
        </authorList>
    </citation>
    <scope>NUCLEOTIDE SEQUENCE [LARGE SCALE GENOMIC DNA]</scope>
    <source>
        <strain evidence="2 3">AP64</strain>
    </source>
</reference>
<dbReference type="SUPFAM" id="SSF51735">
    <property type="entry name" value="NAD(P)-binding Rossmann-fold domains"/>
    <property type="match status" value="1"/>
</dbReference>
<dbReference type="Gene3D" id="3.40.50.720">
    <property type="entry name" value="NAD(P)-binding Rossmann-like Domain"/>
    <property type="match status" value="1"/>
</dbReference>
<dbReference type="OrthoDB" id="9792321at2"/>
<dbReference type="STRING" id="1379270.GEMMAAP_18920"/>
<dbReference type="InterPro" id="IPR052733">
    <property type="entry name" value="Chloroplast_QOR"/>
</dbReference>
<dbReference type="GO" id="GO:0008270">
    <property type="term" value="F:zinc ion binding"/>
    <property type="evidence" value="ECO:0007669"/>
    <property type="project" value="InterPro"/>
</dbReference>
<dbReference type="SMART" id="SM00829">
    <property type="entry name" value="PKS_ER"/>
    <property type="match status" value="1"/>
</dbReference>
<accession>A0A143BR37</accession>
<dbReference type="InterPro" id="IPR020843">
    <property type="entry name" value="ER"/>
</dbReference>
<feature type="domain" description="Enoyl reductase (ER)" evidence="1">
    <location>
        <begin position="1"/>
        <end position="307"/>
    </location>
</feature>
<dbReference type="PANTHER" id="PTHR44013:SF1">
    <property type="entry name" value="ZINC-TYPE ALCOHOL DEHYDROGENASE-LIKE PROTEIN C16A3.02C"/>
    <property type="match status" value="1"/>
</dbReference>
<dbReference type="InterPro" id="IPR013154">
    <property type="entry name" value="ADH-like_N"/>
</dbReference>
<organism evidence="2 3">
    <name type="scientific">Gemmatimonas phototrophica</name>
    <dbReference type="NCBI Taxonomy" id="1379270"/>
    <lineage>
        <taxon>Bacteria</taxon>
        <taxon>Pseudomonadati</taxon>
        <taxon>Gemmatimonadota</taxon>
        <taxon>Gemmatimonadia</taxon>
        <taxon>Gemmatimonadales</taxon>
        <taxon>Gemmatimonadaceae</taxon>
        <taxon>Gemmatimonas</taxon>
    </lineage>
</organism>
<dbReference type="InterPro" id="IPR036291">
    <property type="entry name" value="NAD(P)-bd_dom_sf"/>
</dbReference>
<gene>
    <name evidence="2" type="ORF">GEMMAAP_18920</name>
</gene>
<dbReference type="Gene3D" id="3.90.180.10">
    <property type="entry name" value="Medium-chain alcohol dehydrogenases, catalytic domain"/>
    <property type="match status" value="1"/>
</dbReference>